<dbReference type="PANTHER" id="PTHR33054:SF12">
    <property type="entry name" value="ZINC KNUCKLE FAMILY PROTEIN"/>
    <property type="match status" value="1"/>
</dbReference>
<protein>
    <recommendedName>
        <fullName evidence="6">CCHC-type domain-containing protein</fullName>
    </recommendedName>
</protein>
<feature type="domain" description="DUF7746" evidence="3">
    <location>
        <begin position="1"/>
        <end position="71"/>
    </location>
</feature>
<dbReference type="EMBL" id="JACXVP010000010">
    <property type="protein sequence ID" value="KAG5579977.1"/>
    <property type="molecule type" value="Genomic_DNA"/>
</dbReference>
<dbReference type="PANTHER" id="PTHR33054">
    <property type="entry name" value="CCHC-TYPE DOMAIN-CONTAINING PROTEIN"/>
    <property type="match status" value="1"/>
</dbReference>
<evidence type="ECO:0000313" key="4">
    <source>
        <dbReference type="EMBL" id="KAG5579977.1"/>
    </source>
</evidence>
<accession>A0A9J5WVX3</accession>
<evidence type="ECO:0000256" key="1">
    <source>
        <dbReference type="SAM" id="MobiDB-lite"/>
    </source>
</evidence>
<dbReference type="Pfam" id="PF00098">
    <property type="entry name" value="zf-CCHC"/>
    <property type="match status" value="1"/>
</dbReference>
<organism evidence="4 5">
    <name type="scientific">Solanum commersonii</name>
    <name type="common">Commerson's wild potato</name>
    <name type="synonym">Commerson's nightshade</name>
    <dbReference type="NCBI Taxonomy" id="4109"/>
    <lineage>
        <taxon>Eukaryota</taxon>
        <taxon>Viridiplantae</taxon>
        <taxon>Streptophyta</taxon>
        <taxon>Embryophyta</taxon>
        <taxon>Tracheophyta</taxon>
        <taxon>Spermatophyta</taxon>
        <taxon>Magnoliopsida</taxon>
        <taxon>eudicotyledons</taxon>
        <taxon>Gunneridae</taxon>
        <taxon>Pentapetalae</taxon>
        <taxon>asterids</taxon>
        <taxon>lamiids</taxon>
        <taxon>Solanales</taxon>
        <taxon>Solanaceae</taxon>
        <taxon>Solanoideae</taxon>
        <taxon>Solaneae</taxon>
        <taxon>Solanum</taxon>
    </lineage>
</organism>
<comment type="caution">
    <text evidence="4">The sequence shown here is derived from an EMBL/GenBank/DDBJ whole genome shotgun (WGS) entry which is preliminary data.</text>
</comment>
<dbReference type="GO" id="GO:0003676">
    <property type="term" value="F:nucleic acid binding"/>
    <property type="evidence" value="ECO:0007669"/>
    <property type="project" value="InterPro"/>
</dbReference>
<sequence>MLMYATICKSVKNTDRTIYKMIVASFTGQLRGWWDNYLNMEEKASIINAVATDDGVDNLRMALVRNKEDAVYTLVLTILEHFNGHFLWYKDTFLSRVMELPKTKVEYWKAKFIDDLPPLFAERVRKALRGSYGEIAYKDYTYGNIIGTCTQEGLNLFNELQITRQLKMDKLKEKFQLGDFYAQTEGSHKKMRSKRRSQEERKARKNSRKSHRFTKDTSGRDLSKVKCYKCGQLGHISPNYKLNKLKTLEIEGETYEKVFGLLYTSGSDDDYKSDSGSNIKLLDLSDNDKKCDNPCTTCQGITCNCEYDAIYKLKSQFQDFNMNTITSDNVIELLKEVTDSKLCEKIINFTTSNEASPSSSKPFENKKNDLNDFEYFAPYFLKEVDDCLIKSNAFPKRILLSMI</sequence>
<dbReference type="AlphaFoldDB" id="A0A9J5WVX3"/>
<evidence type="ECO:0000313" key="5">
    <source>
        <dbReference type="Proteomes" id="UP000824120"/>
    </source>
</evidence>
<dbReference type="GO" id="GO:0008270">
    <property type="term" value="F:zinc ion binding"/>
    <property type="evidence" value="ECO:0007669"/>
    <property type="project" value="InterPro"/>
</dbReference>
<evidence type="ECO:0000259" key="2">
    <source>
        <dbReference type="Pfam" id="PF00098"/>
    </source>
</evidence>
<feature type="domain" description="CCHC-type" evidence="2">
    <location>
        <begin position="226"/>
        <end position="237"/>
    </location>
</feature>
<evidence type="ECO:0000259" key="3">
    <source>
        <dbReference type="Pfam" id="PF24925"/>
    </source>
</evidence>
<dbReference type="Proteomes" id="UP000824120">
    <property type="component" value="Chromosome 10"/>
</dbReference>
<reference evidence="4 5" key="1">
    <citation type="submission" date="2020-09" db="EMBL/GenBank/DDBJ databases">
        <title>De no assembly of potato wild relative species, Solanum commersonii.</title>
        <authorList>
            <person name="Cho K."/>
        </authorList>
    </citation>
    <scope>NUCLEOTIDE SEQUENCE [LARGE SCALE GENOMIC DNA]</scope>
    <source>
        <strain evidence="4">LZ3.2</strain>
        <tissue evidence="4">Leaf</tissue>
    </source>
</reference>
<feature type="compositionally biased region" description="Basic residues" evidence="1">
    <location>
        <begin position="203"/>
        <end position="212"/>
    </location>
</feature>
<proteinExistence type="predicted"/>
<keyword evidence="5" id="KW-1185">Reference proteome</keyword>
<name>A0A9J5WVX3_SOLCO</name>
<gene>
    <name evidence="4" type="ORF">H5410_050604</name>
</gene>
<dbReference type="InterPro" id="IPR001878">
    <property type="entry name" value="Znf_CCHC"/>
</dbReference>
<evidence type="ECO:0008006" key="6">
    <source>
        <dbReference type="Google" id="ProtNLM"/>
    </source>
</evidence>
<feature type="region of interest" description="Disordered" evidence="1">
    <location>
        <begin position="185"/>
        <end position="218"/>
    </location>
</feature>
<dbReference type="InterPro" id="IPR056648">
    <property type="entry name" value="DUF7746"/>
</dbReference>
<dbReference type="Pfam" id="PF24925">
    <property type="entry name" value="DUF7746"/>
    <property type="match status" value="1"/>
</dbReference>